<proteinExistence type="predicted"/>
<feature type="chain" id="PRO_5011984249" description="Lipoprotein" evidence="1">
    <location>
        <begin position="28"/>
        <end position="156"/>
    </location>
</feature>
<organism evidence="2 3">
    <name type="scientific">Trichlorobacter thiogenes</name>
    <dbReference type="NCBI Taxonomy" id="115783"/>
    <lineage>
        <taxon>Bacteria</taxon>
        <taxon>Pseudomonadati</taxon>
        <taxon>Thermodesulfobacteriota</taxon>
        <taxon>Desulfuromonadia</taxon>
        <taxon>Geobacterales</taxon>
        <taxon>Geobacteraceae</taxon>
        <taxon>Trichlorobacter</taxon>
    </lineage>
</organism>
<dbReference type="Proteomes" id="UP000190102">
    <property type="component" value="Unassembled WGS sequence"/>
</dbReference>
<reference evidence="3" key="1">
    <citation type="submission" date="2017-02" db="EMBL/GenBank/DDBJ databases">
        <authorList>
            <person name="Varghese N."/>
            <person name="Submissions S."/>
        </authorList>
    </citation>
    <scope>NUCLEOTIDE SEQUENCE [LARGE SCALE GENOMIC DNA]</scope>
    <source>
        <strain evidence="3">ATCC BAA-34</strain>
    </source>
</reference>
<dbReference type="STRING" id="115783.SAMN02745119_02234"/>
<feature type="signal peptide" evidence="1">
    <location>
        <begin position="1"/>
        <end position="27"/>
    </location>
</feature>
<sequence>MKHLTITVSRFTGLFVSAALLFVPVSATWGCDTADSWKFGLVRTDGGEPKIYCSKKVAYDNKSVVLTYCTSPNVDSPPAKLVYDCRDTEDTISPIDRIKNHITVIPWHAKCTVRNGTVGGTYQLNGSSVATLHYLSIEGGLCEDGYRLLGIWAKKK</sequence>
<dbReference type="RefSeq" id="WP_078790507.1">
    <property type="nucleotide sequence ID" value="NZ_FUWR01000012.1"/>
</dbReference>
<dbReference type="EMBL" id="FUWR01000012">
    <property type="protein sequence ID" value="SJZ98755.1"/>
    <property type="molecule type" value="Genomic_DNA"/>
</dbReference>
<name>A0A1T4Q4P1_9BACT</name>
<evidence type="ECO:0000256" key="1">
    <source>
        <dbReference type="SAM" id="SignalP"/>
    </source>
</evidence>
<protein>
    <recommendedName>
        <fullName evidence="4">Lipoprotein</fullName>
    </recommendedName>
</protein>
<evidence type="ECO:0000313" key="2">
    <source>
        <dbReference type="EMBL" id="SJZ98755.1"/>
    </source>
</evidence>
<accession>A0A1T4Q4P1</accession>
<keyword evidence="3" id="KW-1185">Reference proteome</keyword>
<gene>
    <name evidence="2" type="ORF">SAMN02745119_02234</name>
</gene>
<keyword evidence="1" id="KW-0732">Signal</keyword>
<evidence type="ECO:0000313" key="3">
    <source>
        <dbReference type="Proteomes" id="UP000190102"/>
    </source>
</evidence>
<dbReference type="AlphaFoldDB" id="A0A1T4Q4P1"/>
<evidence type="ECO:0008006" key="4">
    <source>
        <dbReference type="Google" id="ProtNLM"/>
    </source>
</evidence>